<dbReference type="EMBL" id="CP024792">
    <property type="protein sequence ID" value="AUB43849.1"/>
    <property type="molecule type" value="Genomic_DNA"/>
</dbReference>
<protein>
    <submittedName>
        <fullName evidence="1">Uncharacterized protein</fullName>
    </submittedName>
</protein>
<sequence>MRITEQGKLIYLVAKLYLLAKNLANKKLLLSLLREYLVALDNQIKR</sequence>
<proteinExistence type="predicted"/>
<gene>
    <name evidence="1" type="ORF">COO91_10046</name>
</gene>
<keyword evidence="1" id="KW-0614">Plasmid</keyword>
<name>A0A2K8T884_9NOSO</name>
<accession>A0A2K8T884</accession>
<keyword evidence="2" id="KW-1185">Reference proteome</keyword>
<organism evidence="1 2">
    <name type="scientific">Nostoc flagelliforme CCNUN1</name>
    <dbReference type="NCBI Taxonomy" id="2038116"/>
    <lineage>
        <taxon>Bacteria</taxon>
        <taxon>Bacillati</taxon>
        <taxon>Cyanobacteriota</taxon>
        <taxon>Cyanophyceae</taxon>
        <taxon>Nostocales</taxon>
        <taxon>Nostocaceae</taxon>
        <taxon>Nostoc</taxon>
    </lineage>
</organism>
<geneLocation type="plasmid" evidence="2">
    <name>pnfsy07</name>
</geneLocation>
<evidence type="ECO:0000313" key="1">
    <source>
        <dbReference type="EMBL" id="AUB43849.1"/>
    </source>
</evidence>
<dbReference type="AlphaFoldDB" id="A0A2K8T884"/>
<dbReference type="KEGG" id="nfl:COO91_10046"/>
<evidence type="ECO:0000313" key="2">
    <source>
        <dbReference type="Proteomes" id="UP000232003"/>
    </source>
</evidence>
<dbReference type="Proteomes" id="UP000232003">
    <property type="component" value="Plasmid pNFSY07"/>
</dbReference>
<reference evidence="1 2" key="1">
    <citation type="submission" date="2017-11" db="EMBL/GenBank/DDBJ databases">
        <title>Complete genome of a free-living desiccation-tolerant cyanobacterium and its photosynthetic adaptation to extreme terrestrial habitat.</title>
        <authorList>
            <person name="Shang J."/>
        </authorList>
    </citation>
    <scope>NUCLEOTIDE SEQUENCE [LARGE SCALE GENOMIC DNA]</scope>
    <source>
        <strain evidence="1 2">CCNUN1</strain>
        <plasmid evidence="2">pnfsy07</plasmid>
    </source>
</reference>